<protein>
    <submittedName>
        <fullName evidence="2">Putative glycosyltransferase EpsJ</fullName>
        <ecNumber evidence="2">2.4.-.-</ecNumber>
    </submittedName>
</protein>
<dbReference type="EC" id="2.4.-.-" evidence="2"/>
<dbReference type="CDD" id="cd00761">
    <property type="entry name" value="Glyco_tranf_GTA_type"/>
    <property type="match status" value="1"/>
</dbReference>
<gene>
    <name evidence="2" type="primary">epsJ_3</name>
    <name evidence="2" type="ORF">CBLFYP62_02896</name>
</gene>
<evidence type="ECO:0000259" key="1">
    <source>
        <dbReference type="Pfam" id="PF00535"/>
    </source>
</evidence>
<keyword evidence="2" id="KW-0328">Glycosyltransferase</keyword>
<evidence type="ECO:0000313" key="2">
    <source>
        <dbReference type="EMBL" id="VYU59144.1"/>
    </source>
</evidence>
<dbReference type="Gene3D" id="3.90.550.10">
    <property type="entry name" value="Spore Coat Polysaccharide Biosynthesis Protein SpsA, Chain A"/>
    <property type="match status" value="1"/>
</dbReference>
<reference evidence="2" key="1">
    <citation type="submission" date="2019-11" db="EMBL/GenBank/DDBJ databases">
        <authorList>
            <person name="Feng L."/>
        </authorList>
    </citation>
    <scope>NUCLEOTIDE SEQUENCE</scope>
    <source>
        <strain evidence="2">CButyricumLFYP62</strain>
    </source>
</reference>
<name>A0A6N3G444_CLOBU</name>
<feature type="domain" description="Glycosyltransferase 2-like" evidence="1">
    <location>
        <begin position="3"/>
        <end position="131"/>
    </location>
</feature>
<dbReference type="SUPFAM" id="SSF53448">
    <property type="entry name" value="Nucleotide-diphospho-sugar transferases"/>
    <property type="match status" value="1"/>
</dbReference>
<dbReference type="RefSeq" id="WP_148347323.1">
    <property type="nucleotide sequence ID" value="NZ_CABIVR010000010.1"/>
</dbReference>
<dbReference type="InterPro" id="IPR001173">
    <property type="entry name" value="Glyco_trans_2-like"/>
</dbReference>
<dbReference type="Pfam" id="PF00535">
    <property type="entry name" value="Glycos_transf_2"/>
    <property type="match status" value="1"/>
</dbReference>
<dbReference type="AlphaFoldDB" id="A0A6N3G444"/>
<proteinExistence type="predicted"/>
<dbReference type="InterPro" id="IPR029044">
    <property type="entry name" value="Nucleotide-diphossugar_trans"/>
</dbReference>
<dbReference type="PANTHER" id="PTHR22916">
    <property type="entry name" value="GLYCOSYLTRANSFERASE"/>
    <property type="match status" value="1"/>
</dbReference>
<keyword evidence="2" id="KW-0808">Transferase</keyword>
<dbReference type="PANTHER" id="PTHR22916:SF3">
    <property type="entry name" value="UDP-GLCNAC:BETAGAL BETA-1,3-N-ACETYLGLUCOSAMINYLTRANSFERASE-LIKE PROTEIN 1"/>
    <property type="match status" value="1"/>
</dbReference>
<sequence>MISVIVPAYNVEKYIEECLLSLVNQTYKDIEIIIINDGSTDKTKEIIIEYQEKYKNITGYNQKNNGVSVARNLGLKIAKGEYVIFVDPDDYLDSTMIEKMHDKLKMTDSDLVICGHNVFYDENPNEFMVNLINVDEDTVYTNVEVLDMMLNLKVKGYVWDKLFRRKMLIENKFNFEKDRYVQDWLPIVKQVCFSKKISFVNEPLYYYRQRKTSTIYKKNKKLIEDYSHTVKEINYFLKSNQIEINKTSKEVFDTETYYTICRHYYLYYSGILNIKDIYSSFNKSKYSEFSQFNILYILNSKINNKLKIKVILWKMRLFHLFFKIA</sequence>
<organism evidence="2">
    <name type="scientific">Clostridium butyricum</name>
    <dbReference type="NCBI Taxonomy" id="1492"/>
    <lineage>
        <taxon>Bacteria</taxon>
        <taxon>Bacillati</taxon>
        <taxon>Bacillota</taxon>
        <taxon>Clostridia</taxon>
        <taxon>Eubacteriales</taxon>
        <taxon>Clostridiaceae</taxon>
        <taxon>Clostridium</taxon>
    </lineage>
</organism>
<dbReference type="EMBL" id="CACRTU010000026">
    <property type="protein sequence ID" value="VYU59144.1"/>
    <property type="molecule type" value="Genomic_DNA"/>
</dbReference>
<dbReference type="GO" id="GO:0016758">
    <property type="term" value="F:hexosyltransferase activity"/>
    <property type="evidence" value="ECO:0007669"/>
    <property type="project" value="UniProtKB-ARBA"/>
</dbReference>
<accession>A0A6N3G444</accession>